<keyword evidence="1" id="KW-1185">Reference proteome</keyword>
<evidence type="ECO:0000313" key="2">
    <source>
        <dbReference type="WBParaSite" id="scaffold10872_cov148.g15140"/>
    </source>
</evidence>
<dbReference type="Proteomes" id="UP000887561">
    <property type="component" value="Unplaced"/>
</dbReference>
<protein>
    <submittedName>
        <fullName evidence="2">Uncharacterized protein</fullName>
    </submittedName>
</protein>
<organism evidence="1 2">
    <name type="scientific">Meloidogyne javanica</name>
    <name type="common">Root-knot nematode worm</name>
    <dbReference type="NCBI Taxonomy" id="6303"/>
    <lineage>
        <taxon>Eukaryota</taxon>
        <taxon>Metazoa</taxon>
        <taxon>Ecdysozoa</taxon>
        <taxon>Nematoda</taxon>
        <taxon>Chromadorea</taxon>
        <taxon>Rhabditida</taxon>
        <taxon>Tylenchina</taxon>
        <taxon>Tylenchomorpha</taxon>
        <taxon>Tylenchoidea</taxon>
        <taxon>Meloidogynidae</taxon>
        <taxon>Meloidogyninae</taxon>
        <taxon>Meloidogyne</taxon>
        <taxon>Meloidogyne incognita group</taxon>
    </lineage>
</organism>
<sequence>MNENELLKKELEKEKTIRKEVEIDMAIATNSSNRKWSKAHVYNLIPRDDTFDNEDIEEIDENDKKLSKVARRTRRRIRKIKKYGMKCYEQCDECEMIHQIAV</sequence>
<proteinExistence type="predicted"/>
<dbReference type="WBParaSite" id="scaffold10872_cov148.g15140">
    <property type="protein sequence ID" value="scaffold10872_cov148.g15140"/>
    <property type="gene ID" value="scaffold10872_cov148.g15140"/>
</dbReference>
<reference evidence="2" key="1">
    <citation type="submission" date="2022-11" db="UniProtKB">
        <authorList>
            <consortium name="WormBaseParasite"/>
        </authorList>
    </citation>
    <scope>IDENTIFICATION</scope>
</reference>
<dbReference type="AlphaFoldDB" id="A0A915LDY5"/>
<name>A0A915LDY5_MELJA</name>
<evidence type="ECO:0000313" key="1">
    <source>
        <dbReference type="Proteomes" id="UP000887561"/>
    </source>
</evidence>
<accession>A0A915LDY5</accession>